<protein>
    <recommendedName>
        <fullName evidence="6">Transporter</fullName>
    </recommendedName>
</protein>
<dbReference type="PRINTS" id="PR00176">
    <property type="entry name" value="NANEUSMPORT"/>
</dbReference>
<keyword evidence="2 6" id="KW-0813">Transport</keyword>
<comment type="similarity">
    <text evidence="6">Belongs to the sodium:neurotransmitter symporter (SNF) (TC 2.A.22) family.</text>
</comment>
<dbReference type="InterPro" id="IPR047218">
    <property type="entry name" value="YocR/YhdH-like"/>
</dbReference>
<feature type="transmembrane region" description="Helical" evidence="7">
    <location>
        <begin position="255"/>
        <end position="281"/>
    </location>
</feature>
<dbReference type="InterPro" id="IPR000175">
    <property type="entry name" value="Na/ntran_symport"/>
</dbReference>
<reference evidence="8" key="2">
    <citation type="submission" date="2021-04" db="EMBL/GenBank/DDBJ databases">
        <authorList>
            <person name="Gilroy R."/>
        </authorList>
    </citation>
    <scope>NUCLEOTIDE SEQUENCE</scope>
    <source>
        <strain evidence="8">ChiSjej2B20-11307</strain>
    </source>
</reference>
<keyword evidence="6" id="KW-0769">Symport</keyword>
<keyword evidence="5 7" id="KW-0472">Membrane</keyword>
<evidence type="ECO:0000256" key="6">
    <source>
        <dbReference type="RuleBase" id="RU003732"/>
    </source>
</evidence>
<comment type="subcellular location">
    <subcellularLocation>
        <location evidence="1">Membrane</location>
        <topology evidence="1">Multi-pass membrane protein</topology>
    </subcellularLocation>
</comment>
<dbReference type="GO" id="GO:0016020">
    <property type="term" value="C:membrane"/>
    <property type="evidence" value="ECO:0007669"/>
    <property type="project" value="UniProtKB-SubCell"/>
</dbReference>
<feature type="transmembrane region" description="Helical" evidence="7">
    <location>
        <begin position="12"/>
        <end position="30"/>
    </location>
</feature>
<dbReference type="SUPFAM" id="SSF161070">
    <property type="entry name" value="SNF-like"/>
    <property type="match status" value="1"/>
</dbReference>
<evidence type="ECO:0000256" key="2">
    <source>
        <dbReference type="ARBA" id="ARBA00022448"/>
    </source>
</evidence>
<feature type="transmembrane region" description="Helical" evidence="7">
    <location>
        <begin position="215"/>
        <end position="243"/>
    </location>
</feature>
<feature type="transmembrane region" description="Helical" evidence="7">
    <location>
        <begin position="90"/>
        <end position="112"/>
    </location>
</feature>
<evidence type="ECO:0000313" key="9">
    <source>
        <dbReference type="Proteomes" id="UP000824223"/>
    </source>
</evidence>
<dbReference type="EMBL" id="DXAK01000005">
    <property type="protein sequence ID" value="HJA05742.1"/>
    <property type="molecule type" value="Genomic_DNA"/>
</dbReference>
<evidence type="ECO:0000256" key="1">
    <source>
        <dbReference type="ARBA" id="ARBA00004141"/>
    </source>
</evidence>
<dbReference type="Pfam" id="PF00209">
    <property type="entry name" value="SNF"/>
    <property type="match status" value="2"/>
</dbReference>
<feature type="transmembrane region" description="Helical" evidence="7">
    <location>
        <begin position="36"/>
        <end position="59"/>
    </location>
</feature>
<feature type="transmembrane region" description="Helical" evidence="7">
    <location>
        <begin position="306"/>
        <end position="327"/>
    </location>
</feature>
<dbReference type="PROSITE" id="PS00610">
    <property type="entry name" value="NA_NEUROTRAN_SYMP_1"/>
    <property type="match status" value="1"/>
</dbReference>
<dbReference type="CDD" id="cd10336">
    <property type="entry name" value="SLC6sbd_Tyt1-Like"/>
    <property type="match status" value="1"/>
</dbReference>
<organism evidence="8 9">
    <name type="scientific">Candidatus Mediterraneibacter pullicola</name>
    <dbReference type="NCBI Taxonomy" id="2838682"/>
    <lineage>
        <taxon>Bacteria</taxon>
        <taxon>Bacillati</taxon>
        <taxon>Bacillota</taxon>
        <taxon>Clostridia</taxon>
        <taxon>Lachnospirales</taxon>
        <taxon>Lachnospiraceae</taxon>
        <taxon>Mediterraneibacter</taxon>
    </lineage>
</organism>
<comment type="caution">
    <text evidence="8">The sequence shown here is derived from an EMBL/GenBank/DDBJ whole genome shotgun (WGS) entry which is preliminary data.</text>
</comment>
<feature type="transmembrane region" description="Helical" evidence="7">
    <location>
        <begin position="430"/>
        <end position="449"/>
    </location>
</feature>
<sequence>MKREKFGSRLGFILVSAGCAIGLGNVWKFPYMAGQYGGAAFILIYLLFLIILGLPIIVCEFSVGRASQKSIATSYNVLEPEGSRWHFTRWFAIVGNYLLVMFYSMVGGWMLYYCFRMAKGEFTGITSAQVAEKYSSMLLSPSVLTFWTVLVILISFGICSIGLQKGVEKSMKTTMLCLLAIMVVLAVRSVTLSGGAEGLRFYLIPNFNRLLENGIGNVVFGAMSQAFFTLSIGMGGMAIFGSYLDKSRSLTGESLSIVLLDTFVALTAGLIVFPACFAFNVEPEAGPGLVFITLPNIFTQMPGGRLWGAFFFLFLFFAALSTIVGVFENIVSFWMDLFGFSRRKSVGINILLIIVLSIPCILGFNVLAGIQPLGSGSNIMDLEDFLVSNNILPLGSVIYLMFCTYKTGWGWDNFIKEANSGSGLKFPQHAAIRGYMTYILPWIVVIIYLKGYYDKFSTQNPVVFTVWMIIAFAFLLLVFGVSRRGKQRSR</sequence>
<evidence type="ECO:0000256" key="4">
    <source>
        <dbReference type="ARBA" id="ARBA00022989"/>
    </source>
</evidence>
<feature type="transmembrane region" description="Helical" evidence="7">
    <location>
        <begin position="175"/>
        <end position="195"/>
    </location>
</feature>
<feature type="transmembrane region" description="Helical" evidence="7">
    <location>
        <begin position="144"/>
        <end position="163"/>
    </location>
</feature>
<dbReference type="PANTHER" id="PTHR42948:SF1">
    <property type="entry name" value="TRANSPORTER"/>
    <property type="match status" value="1"/>
</dbReference>
<evidence type="ECO:0000256" key="7">
    <source>
        <dbReference type="SAM" id="Phobius"/>
    </source>
</evidence>
<evidence type="ECO:0000256" key="3">
    <source>
        <dbReference type="ARBA" id="ARBA00022692"/>
    </source>
</evidence>
<dbReference type="Proteomes" id="UP000824223">
    <property type="component" value="Unassembled WGS sequence"/>
</dbReference>
<proteinExistence type="inferred from homology"/>
<evidence type="ECO:0000313" key="8">
    <source>
        <dbReference type="EMBL" id="HJA05742.1"/>
    </source>
</evidence>
<name>A0A9D2H8A3_9FIRM</name>
<dbReference type="PANTHER" id="PTHR42948">
    <property type="entry name" value="TRANSPORTER"/>
    <property type="match status" value="1"/>
</dbReference>
<feature type="transmembrane region" description="Helical" evidence="7">
    <location>
        <begin position="390"/>
        <end position="409"/>
    </location>
</feature>
<dbReference type="GO" id="GO:0015293">
    <property type="term" value="F:symporter activity"/>
    <property type="evidence" value="ECO:0007669"/>
    <property type="project" value="UniProtKB-KW"/>
</dbReference>
<evidence type="ECO:0000256" key="5">
    <source>
        <dbReference type="ARBA" id="ARBA00023136"/>
    </source>
</evidence>
<feature type="transmembrane region" description="Helical" evidence="7">
    <location>
        <begin position="348"/>
        <end position="370"/>
    </location>
</feature>
<accession>A0A9D2H8A3</accession>
<feature type="transmembrane region" description="Helical" evidence="7">
    <location>
        <begin position="461"/>
        <end position="481"/>
    </location>
</feature>
<keyword evidence="4 7" id="KW-1133">Transmembrane helix</keyword>
<keyword evidence="3 6" id="KW-0812">Transmembrane</keyword>
<dbReference type="InterPro" id="IPR037272">
    <property type="entry name" value="SNS_sf"/>
</dbReference>
<dbReference type="PROSITE" id="PS50267">
    <property type="entry name" value="NA_NEUROTRAN_SYMP_3"/>
    <property type="match status" value="1"/>
</dbReference>
<dbReference type="NCBIfam" id="NF037979">
    <property type="entry name" value="Na_transp"/>
    <property type="match status" value="1"/>
</dbReference>
<gene>
    <name evidence="8" type="ORF">H9798_01145</name>
</gene>
<reference evidence="8" key="1">
    <citation type="journal article" date="2021" name="PeerJ">
        <title>Extensive microbial diversity within the chicken gut microbiome revealed by metagenomics and culture.</title>
        <authorList>
            <person name="Gilroy R."/>
            <person name="Ravi A."/>
            <person name="Getino M."/>
            <person name="Pursley I."/>
            <person name="Horton D.L."/>
            <person name="Alikhan N.F."/>
            <person name="Baker D."/>
            <person name="Gharbi K."/>
            <person name="Hall N."/>
            <person name="Watson M."/>
            <person name="Adriaenssens E.M."/>
            <person name="Foster-Nyarko E."/>
            <person name="Jarju S."/>
            <person name="Secka A."/>
            <person name="Antonio M."/>
            <person name="Oren A."/>
            <person name="Chaudhuri R.R."/>
            <person name="La Ragione R."/>
            <person name="Hildebrand F."/>
            <person name="Pallen M.J."/>
        </authorList>
    </citation>
    <scope>NUCLEOTIDE SEQUENCE</scope>
    <source>
        <strain evidence="8">ChiSjej2B20-11307</strain>
    </source>
</reference>
<dbReference type="AlphaFoldDB" id="A0A9D2H8A3"/>